<proteinExistence type="predicted"/>
<feature type="domain" description="C2" evidence="1">
    <location>
        <begin position="65"/>
        <end position="187"/>
    </location>
</feature>
<protein>
    <recommendedName>
        <fullName evidence="1">C2 domain-containing protein</fullName>
    </recommendedName>
</protein>
<sequence>VLSSPNVSPEVQALTLKSSVTPSSPSPLNSTFSLESAVDNNEFSTGELRHRLPNTNSDPSLMEFNVSQLHVTVYYPAKEGKLLAVMHSCRNLSVGTKDLPDPYLSAILLPDKNRTTKRKTSVKKRTLNPEFNEKLEWEIPLEEATKRKLEISVKNSVSFMSREKELLGKVIIDLSQVDLSKGINHWYDLKAFMVPSCPITCDSKLEERASDTPSIAILLILALCAFKCHHGDKASAPKKDKSSRKTEDRKCGVCAIKLPVSYKKKLCQSCTDEDLANHCWIKRLTSASRLCPTVRSRVPPWDLNLVLNSLTQSPFEPLSESSLKVLTLKTVFLVAITSARRVGEMQALSMQEPYFRVTTDSIILRLDPSFLPKVTSDFHRRQDIVLPSFCPDPYNRKEESFHTLDVRRMVLFYLQQTESWRIDRSLFTQYSGRNKGKKAAKNTIANWIKQAIALAYSSQNLSPPLSLKAHSTRSVSTSWA</sequence>
<name>A0ABN9LFM7_9NEOB</name>
<dbReference type="Pfam" id="PF00168">
    <property type="entry name" value="C2"/>
    <property type="match status" value="1"/>
</dbReference>
<reference evidence="2" key="1">
    <citation type="submission" date="2023-07" db="EMBL/GenBank/DDBJ databases">
        <authorList>
            <person name="Stuckert A."/>
        </authorList>
    </citation>
    <scope>NUCLEOTIDE SEQUENCE</scope>
</reference>
<dbReference type="InterPro" id="IPR000008">
    <property type="entry name" value="C2_dom"/>
</dbReference>
<dbReference type="PROSITE" id="PS50004">
    <property type="entry name" value="C2"/>
    <property type="match status" value="1"/>
</dbReference>
<evidence type="ECO:0000259" key="1">
    <source>
        <dbReference type="PROSITE" id="PS50004"/>
    </source>
</evidence>
<dbReference type="Gene3D" id="2.60.40.150">
    <property type="entry name" value="C2 domain"/>
    <property type="match status" value="1"/>
</dbReference>
<dbReference type="CDD" id="cd04030">
    <property type="entry name" value="C2C_KIAA1228"/>
    <property type="match status" value="1"/>
</dbReference>
<organism evidence="2 3">
    <name type="scientific">Ranitomeya imitator</name>
    <name type="common">mimic poison frog</name>
    <dbReference type="NCBI Taxonomy" id="111125"/>
    <lineage>
        <taxon>Eukaryota</taxon>
        <taxon>Metazoa</taxon>
        <taxon>Chordata</taxon>
        <taxon>Craniata</taxon>
        <taxon>Vertebrata</taxon>
        <taxon>Euteleostomi</taxon>
        <taxon>Amphibia</taxon>
        <taxon>Batrachia</taxon>
        <taxon>Anura</taxon>
        <taxon>Neobatrachia</taxon>
        <taxon>Hyloidea</taxon>
        <taxon>Dendrobatidae</taxon>
        <taxon>Dendrobatinae</taxon>
        <taxon>Ranitomeya</taxon>
    </lineage>
</organism>
<evidence type="ECO:0000313" key="3">
    <source>
        <dbReference type="Proteomes" id="UP001176940"/>
    </source>
</evidence>
<dbReference type="SUPFAM" id="SSF49562">
    <property type="entry name" value="C2 domain (Calcium/lipid-binding domain, CaLB)"/>
    <property type="match status" value="1"/>
</dbReference>
<dbReference type="SMART" id="SM00239">
    <property type="entry name" value="C2"/>
    <property type="match status" value="1"/>
</dbReference>
<evidence type="ECO:0000313" key="2">
    <source>
        <dbReference type="EMBL" id="CAJ0939597.1"/>
    </source>
</evidence>
<dbReference type="PANTHER" id="PTHR33066:SF2">
    <property type="entry name" value="FILAGGRIN-2-LIKE"/>
    <property type="match status" value="1"/>
</dbReference>
<keyword evidence="3" id="KW-1185">Reference proteome</keyword>
<comment type="caution">
    <text evidence="2">The sequence shown here is derived from an EMBL/GenBank/DDBJ whole genome shotgun (WGS) entry which is preliminary data.</text>
</comment>
<dbReference type="InterPro" id="IPR035892">
    <property type="entry name" value="C2_domain_sf"/>
</dbReference>
<dbReference type="EMBL" id="CAUEEQ010015750">
    <property type="protein sequence ID" value="CAJ0939597.1"/>
    <property type="molecule type" value="Genomic_DNA"/>
</dbReference>
<dbReference type="Proteomes" id="UP001176940">
    <property type="component" value="Unassembled WGS sequence"/>
</dbReference>
<dbReference type="PANTHER" id="PTHR33066">
    <property type="entry name" value="INTEGRASE_SAM-LIKE_N DOMAIN-CONTAINING PROTEIN"/>
    <property type="match status" value="1"/>
</dbReference>
<gene>
    <name evidence="2" type="ORF">RIMI_LOCUS8076311</name>
</gene>
<accession>A0ABN9LFM7</accession>
<feature type="non-terminal residue" evidence="2">
    <location>
        <position position="1"/>
    </location>
</feature>
<dbReference type="InterPro" id="IPR037752">
    <property type="entry name" value="C2C_KIAA1228"/>
</dbReference>